<dbReference type="AlphaFoldDB" id="A0A0T6DP03"/>
<dbReference type="RefSeq" id="WP_058025581.1">
    <property type="nucleotide sequence ID" value="NZ_LNDJ01000103.1"/>
</dbReference>
<dbReference type="EMBL" id="LNDJ01000103">
    <property type="protein sequence ID" value="KRU21611.1"/>
    <property type="molecule type" value="Genomic_DNA"/>
</dbReference>
<keyword evidence="3" id="KW-0238">DNA-binding</keyword>
<evidence type="ECO:0000256" key="3">
    <source>
        <dbReference type="ARBA" id="ARBA00023125"/>
    </source>
</evidence>
<evidence type="ECO:0008006" key="7">
    <source>
        <dbReference type="Google" id="ProtNLM"/>
    </source>
</evidence>
<evidence type="ECO:0000313" key="5">
    <source>
        <dbReference type="EMBL" id="KRU21611.1"/>
    </source>
</evidence>
<accession>A0A0T6DP03</accession>
<dbReference type="Proteomes" id="UP000051202">
    <property type="component" value="Unassembled WGS sequence"/>
</dbReference>
<dbReference type="STRING" id="554343.AS194_11640"/>
<keyword evidence="6" id="KW-1185">Reference proteome</keyword>
<reference evidence="5 6" key="1">
    <citation type="submission" date="2015-11" db="EMBL/GenBank/DDBJ databases">
        <title>Permanent draft genome of Psychrobacter piscatorii LQ58.</title>
        <authorList>
            <person name="Zhou M."/>
            <person name="Dong B."/>
            <person name="Liu Q."/>
        </authorList>
    </citation>
    <scope>NUCLEOTIDE SEQUENCE [LARGE SCALE GENOMIC DNA]</scope>
    <source>
        <strain evidence="5 6">LQ58</strain>
    </source>
</reference>
<dbReference type="Pfam" id="PF06530">
    <property type="entry name" value="Phage_antitermQ"/>
    <property type="match status" value="1"/>
</dbReference>
<comment type="similarity">
    <text evidence="1">Belongs to the phage antitermination Q type 1 family.</text>
</comment>
<dbReference type="InterPro" id="IPR010534">
    <property type="entry name" value="Phage_933W_GpQ"/>
</dbReference>
<sequence length="137" mass="15348">MTYSLDLEVQNLLASWGHWVLADGTGLGYTSPMAMLMRGHVVEKSKPRTTMFITDDEALKIEGLVTILCEHKPLEGKILRLKYIDQMSDRAIAREYLTPLKYGEDSDKQVSSHQAAQLIANAEGFITGLIISKSRHQ</sequence>
<protein>
    <recommendedName>
        <fullName evidence="7">Antitermination protein Q</fullName>
    </recommendedName>
</protein>
<keyword evidence="4" id="KW-0804">Transcription</keyword>
<evidence type="ECO:0000256" key="2">
    <source>
        <dbReference type="ARBA" id="ARBA00023015"/>
    </source>
</evidence>
<comment type="caution">
    <text evidence="5">The sequence shown here is derived from an EMBL/GenBank/DDBJ whole genome shotgun (WGS) entry which is preliminary data.</text>
</comment>
<keyword evidence="2" id="KW-0805">Transcription regulation</keyword>
<dbReference type="GO" id="GO:0060567">
    <property type="term" value="P:negative regulation of termination of DNA-templated transcription"/>
    <property type="evidence" value="ECO:0007669"/>
    <property type="project" value="InterPro"/>
</dbReference>
<gene>
    <name evidence="5" type="ORF">AS194_11640</name>
</gene>
<evidence type="ECO:0000313" key="6">
    <source>
        <dbReference type="Proteomes" id="UP000051202"/>
    </source>
</evidence>
<evidence type="ECO:0000256" key="1">
    <source>
        <dbReference type="ARBA" id="ARBA00010234"/>
    </source>
</evidence>
<organism evidence="5 6">
    <name type="scientific">Psychrobacter piscatorii</name>
    <dbReference type="NCBI Taxonomy" id="554343"/>
    <lineage>
        <taxon>Bacteria</taxon>
        <taxon>Pseudomonadati</taxon>
        <taxon>Pseudomonadota</taxon>
        <taxon>Gammaproteobacteria</taxon>
        <taxon>Moraxellales</taxon>
        <taxon>Moraxellaceae</taxon>
        <taxon>Psychrobacter</taxon>
    </lineage>
</organism>
<proteinExistence type="inferred from homology"/>
<evidence type="ECO:0000256" key="4">
    <source>
        <dbReference type="ARBA" id="ARBA00023163"/>
    </source>
</evidence>
<name>A0A0T6DP03_9GAMM</name>
<dbReference type="GO" id="GO:0003677">
    <property type="term" value="F:DNA binding"/>
    <property type="evidence" value="ECO:0007669"/>
    <property type="project" value="UniProtKB-KW"/>
</dbReference>